<dbReference type="Proteomes" id="UP001163846">
    <property type="component" value="Unassembled WGS sequence"/>
</dbReference>
<comment type="caution">
    <text evidence="1">The sequence shown here is derived from an EMBL/GenBank/DDBJ whole genome shotgun (WGS) entry which is preliminary data.</text>
</comment>
<dbReference type="EMBL" id="MU806094">
    <property type="protein sequence ID" value="KAJ3840092.1"/>
    <property type="molecule type" value="Genomic_DNA"/>
</dbReference>
<keyword evidence="2" id="KW-1185">Reference proteome</keyword>
<accession>A0AA38UIX7</accession>
<organism evidence="1 2">
    <name type="scientific">Lentinula raphanica</name>
    <dbReference type="NCBI Taxonomy" id="153919"/>
    <lineage>
        <taxon>Eukaryota</taxon>
        <taxon>Fungi</taxon>
        <taxon>Dikarya</taxon>
        <taxon>Basidiomycota</taxon>
        <taxon>Agaricomycotina</taxon>
        <taxon>Agaricomycetes</taxon>
        <taxon>Agaricomycetidae</taxon>
        <taxon>Agaricales</taxon>
        <taxon>Marasmiineae</taxon>
        <taxon>Omphalotaceae</taxon>
        <taxon>Lentinula</taxon>
    </lineage>
</organism>
<name>A0AA38UIX7_9AGAR</name>
<protein>
    <submittedName>
        <fullName evidence="1">Uncharacterized protein</fullName>
    </submittedName>
</protein>
<dbReference type="AlphaFoldDB" id="A0AA38UIX7"/>
<evidence type="ECO:0000313" key="1">
    <source>
        <dbReference type="EMBL" id="KAJ3840092.1"/>
    </source>
</evidence>
<sequence length="306" mass="33724">MVNYPEDSAILSFPDLPVELIREILDFAALSCRKTSLSLTLVSSTFRIWTVPILYSTVVLHTASDVKNFLHALSSPYPPNSRLVLPTPLAQNVKRLAIFALGPLQHIEKIISQCSNAQSLACGFSLASYASINLKLPTATVAVELPSQTQIIERHLLGMSCRDAIPFSLLSQDTTHLHAQISSLQVLLSLLQMHKQLPVLSHLALRIPSTLLATRHSASLFFKSLQEYNGNLSTILVLITDRSEEFLGEWEVAKSLSCGKVVIERASGSAVSQWENTRMVGKGSLWASANAEVEERRRKKAGELRL</sequence>
<gene>
    <name evidence="1" type="ORF">F5878DRAFT_614162</name>
</gene>
<evidence type="ECO:0000313" key="2">
    <source>
        <dbReference type="Proteomes" id="UP001163846"/>
    </source>
</evidence>
<proteinExistence type="predicted"/>
<reference evidence="1" key="1">
    <citation type="submission" date="2022-08" db="EMBL/GenBank/DDBJ databases">
        <authorList>
            <consortium name="DOE Joint Genome Institute"/>
            <person name="Min B."/>
            <person name="Riley R."/>
            <person name="Sierra-Patev S."/>
            <person name="Naranjo-Ortiz M."/>
            <person name="Looney B."/>
            <person name="Konkel Z."/>
            <person name="Slot J.C."/>
            <person name="Sakamoto Y."/>
            <person name="Steenwyk J.L."/>
            <person name="Rokas A."/>
            <person name="Carro J."/>
            <person name="Camarero S."/>
            <person name="Ferreira P."/>
            <person name="Molpeceres G."/>
            <person name="Ruiz-Duenas F.J."/>
            <person name="Serrano A."/>
            <person name="Henrissat B."/>
            <person name="Drula E."/>
            <person name="Hughes K.W."/>
            <person name="Mata J.L."/>
            <person name="Ishikawa N.K."/>
            <person name="Vargas-Isla R."/>
            <person name="Ushijima S."/>
            <person name="Smith C.A."/>
            <person name="Ahrendt S."/>
            <person name="Andreopoulos W."/>
            <person name="He G."/>
            <person name="Labutti K."/>
            <person name="Lipzen A."/>
            <person name="Ng V."/>
            <person name="Sandor L."/>
            <person name="Barry K."/>
            <person name="Martinez A.T."/>
            <person name="Xiao Y."/>
            <person name="Gibbons J.G."/>
            <person name="Terashima K."/>
            <person name="Hibbett D.S."/>
            <person name="Grigoriev I.V."/>
        </authorList>
    </citation>
    <scope>NUCLEOTIDE SEQUENCE</scope>
    <source>
        <strain evidence="1">TFB9207</strain>
    </source>
</reference>